<dbReference type="Pfam" id="PF13901">
    <property type="entry name" value="RH_dom"/>
    <property type="match status" value="1"/>
</dbReference>
<dbReference type="GO" id="GO:1901981">
    <property type="term" value="F:phosphatidylinositol phosphate binding"/>
    <property type="evidence" value="ECO:0007669"/>
    <property type="project" value="TreeGrafter"/>
</dbReference>
<gene>
    <name evidence="3" type="ORF">TR128199</name>
</gene>
<dbReference type="AlphaFoldDB" id="A0A0X3PKU9"/>
<dbReference type="PANTHER" id="PTHR45971">
    <property type="entry name" value="PHOX (PX) DOMAIN-CONTAINING PROTEIN"/>
    <property type="match status" value="1"/>
</dbReference>
<protein>
    <recommendedName>
        <fullName evidence="2">Rubicon Homology domain-containing protein</fullName>
    </recommendedName>
</protein>
<reference evidence="3" key="1">
    <citation type="submission" date="2016-01" db="EMBL/GenBank/DDBJ databases">
        <title>Reference transcriptome for the parasite Schistocephalus solidus: insights into the molecular evolution of parasitism.</title>
        <authorList>
            <person name="Hebert F.O."/>
            <person name="Grambauer S."/>
            <person name="Barber I."/>
            <person name="Landry C.R."/>
            <person name="Aubin-Horth N."/>
        </authorList>
    </citation>
    <scope>NUCLEOTIDE SEQUENCE</scope>
</reference>
<name>A0A0X3PKU9_SCHSO</name>
<organism evidence="3">
    <name type="scientific">Schistocephalus solidus</name>
    <name type="common">Tapeworm</name>
    <dbReference type="NCBI Taxonomy" id="70667"/>
    <lineage>
        <taxon>Eukaryota</taxon>
        <taxon>Metazoa</taxon>
        <taxon>Spiralia</taxon>
        <taxon>Lophotrochozoa</taxon>
        <taxon>Platyhelminthes</taxon>
        <taxon>Cestoda</taxon>
        <taxon>Eucestoda</taxon>
        <taxon>Diphyllobothriidea</taxon>
        <taxon>Diphyllobothriidae</taxon>
        <taxon>Schistocephalus</taxon>
    </lineage>
</organism>
<evidence type="ECO:0000256" key="1">
    <source>
        <dbReference type="SAM" id="MobiDB-lite"/>
    </source>
</evidence>
<feature type="region of interest" description="Disordered" evidence="1">
    <location>
        <begin position="220"/>
        <end position="264"/>
    </location>
</feature>
<sequence>METEVDFSAREMTEDITYSDLDEGAIGNDQPLFSCTSHQRSSSYPSGELRLGIRNPNKESTVCQSLASVTRLSYSLPEIPTSVHALICPTDTSFRQTCVNDRTRLPITTSCSNGSVSSAASSDVGGSVSSVLDTMRKPSAPIGLQTFFPTASIDTLYSDEAIHQLNFKERLASEVAHFQLCEHVIGELEAVHFSCLLPESWRRVEKILVDAENFQPLESPPVRRQARRTRRRLSSFQSRSLSGETGASTRENVSSLNPPHQNSRRLSLDSLIPLSVTRDDLSSSSSVRTLLPHNLTDPNLVPSQAAQAATGLLCCCIDRQQRQQPTSPRSGLSSTLRFRRLQEICASFSDLDWVDAQTAATLRLLGISLVSNSVEEAGDLSVGNGEDLDNRRTDSFYTCVSVAAGASRGASGSHYPTPLHSRRPSLSTAFWSLSDYQSIYSPASPSECRSVSRPVSHHHQLQAPIQSQVSDISMPPEPLRYPPSLRSEVGTTWSVGVENYFRNVCTSNAAAARHRPSSSRFATSFMSGGHQLITSAPVPKSKRQSILVGQRNHCAGCGVHVETKYLRSMRFCEYFGCFFCCTCHTNTLMVVPGAVLYHWSFLMLPVSNFARDILCRLHSRPLIHLADFQSNVLKREHALRDAIELRRQASRMVPFLRLCQEGSSSVSQVERLPSHWYASADNWSLADLCAVAQGSLSIRLRQALEPCVEHLSTCLRCKARGFLCEVCHTGRVLFPFGQVNTVVCVDCGACFHRTCLSRPPTAESCPRCLRRRQRAATAAAALRMWSIGTHTEEGEEEEFADGAMQKSPIMTDKGAKRSVDRSTDDQLPILLTTLSSSVTAAVSATPVGKQLAAS</sequence>
<proteinExistence type="predicted"/>
<dbReference type="InterPro" id="IPR025258">
    <property type="entry name" value="RH_dom"/>
</dbReference>
<feature type="compositionally biased region" description="Polar residues" evidence="1">
    <location>
        <begin position="243"/>
        <end position="264"/>
    </location>
</feature>
<accession>A0A0X3PKU9</accession>
<dbReference type="PANTHER" id="PTHR45971:SF1">
    <property type="entry name" value="RUBICON, ISOFORM A"/>
    <property type="match status" value="1"/>
</dbReference>
<dbReference type="SMART" id="SM01175">
    <property type="entry name" value="DUF4206"/>
    <property type="match status" value="1"/>
</dbReference>
<feature type="domain" description="Rubicon Homology" evidence="2">
    <location>
        <begin position="570"/>
        <end position="775"/>
    </location>
</feature>
<dbReference type="EMBL" id="GEEE01010871">
    <property type="protein sequence ID" value="JAP52354.1"/>
    <property type="molecule type" value="Transcribed_RNA"/>
</dbReference>
<evidence type="ECO:0000313" key="3">
    <source>
        <dbReference type="EMBL" id="JAP52354.1"/>
    </source>
</evidence>
<dbReference type="InterPro" id="IPR052428">
    <property type="entry name" value="Autophagy_HostDef_Reg"/>
</dbReference>
<evidence type="ECO:0000259" key="2">
    <source>
        <dbReference type="SMART" id="SM01175"/>
    </source>
</evidence>
<feature type="compositionally biased region" description="Basic residues" evidence="1">
    <location>
        <begin position="224"/>
        <end position="233"/>
    </location>
</feature>